<keyword evidence="1" id="KW-0055">Arginine biosynthesis</keyword>
<dbReference type="GO" id="GO:0006541">
    <property type="term" value="P:glutamine metabolic process"/>
    <property type="evidence" value="ECO:0007669"/>
    <property type="project" value="TreeGrafter"/>
</dbReference>
<keyword evidence="3" id="KW-0547">Nucleotide-binding</keyword>
<dbReference type="GO" id="GO:0005524">
    <property type="term" value="F:ATP binding"/>
    <property type="evidence" value="ECO:0007669"/>
    <property type="project" value="UniProtKB-KW"/>
</dbReference>
<protein>
    <recommendedName>
        <fullName evidence="5">MGS-like domain-containing protein</fullName>
    </recommendedName>
</protein>
<dbReference type="SUPFAM" id="SSF56059">
    <property type="entry name" value="Glutathione synthetase ATP-binding domain-like"/>
    <property type="match status" value="1"/>
</dbReference>
<dbReference type="InterPro" id="IPR011607">
    <property type="entry name" value="MGS-like_dom"/>
</dbReference>
<evidence type="ECO:0000313" key="7">
    <source>
        <dbReference type="Proteomes" id="UP000580861"/>
    </source>
</evidence>
<evidence type="ECO:0000256" key="3">
    <source>
        <dbReference type="ARBA" id="ARBA00022741"/>
    </source>
</evidence>
<dbReference type="Gene3D" id="3.40.50.20">
    <property type="match status" value="2"/>
</dbReference>
<keyword evidence="2" id="KW-0436">Ligase</keyword>
<dbReference type="InterPro" id="IPR036914">
    <property type="entry name" value="MGS-like_dom_sf"/>
</dbReference>
<dbReference type="PROSITE" id="PS51855">
    <property type="entry name" value="MGS"/>
    <property type="match status" value="1"/>
</dbReference>
<dbReference type="AlphaFoldDB" id="A0A841AV82"/>
<feature type="domain" description="MGS-like" evidence="5">
    <location>
        <begin position="386"/>
        <end position="504"/>
    </location>
</feature>
<reference evidence="6 7" key="1">
    <citation type="submission" date="2020-08" db="EMBL/GenBank/DDBJ databases">
        <title>Sequencing the genomes of 1000 actinobacteria strains.</title>
        <authorList>
            <person name="Klenk H.-P."/>
        </authorList>
    </citation>
    <scope>NUCLEOTIDE SEQUENCE [LARGE SCALE GENOMIC DNA]</scope>
    <source>
        <strain evidence="6 7">DSM 45272</strain>
    </source>
</reference>
<accession>A0A841AV82</accession>
<keyword evidence="1" id="KW-0028">Amino-acid biosynthesis</keyword>
<dbReference type="PANTHER" id="PTHR11405">
    <property type="entry name" value="CARBAMOYLTRANSFERASE FAMILY MEMBER"/>
    <property type="match status" value="1"/>
</dbReference>
<evidence type="ECO:0000256" key="4">
    <source>
        <dbReference type="ARBA" id="ARBA00022840"/>
    </source>
</evidence>
<evidence type="ECO:0000313" key="6">
    <source>
        <dbReference type="EMBL" id="MBB5850551.1"/>
    </source>
</evidence>
<organism evidence="6 7">
    <name type="scientific">Amycolatopsis umgeniensis</name>
    <dbReference type="NCBI Taxonomy" id="336628"/>
    <lineage>
        <taxon>Bacteria</taxon>
        <taxon>Bacillati</taxon>
        <taxon>Actinomycetota</taxon>
        <taxon>Actinomycetes</taxon>
        <taxon>Pseudonocardiales</taxon>
        <taxon>Pseudonocardiaceae</taxon>
        <taxon>Amycolatopsis</taxon>
    </lineage>
</organism>
<dbReference type="GO" id="GO:0005737">
    <property type="term" value="C:cytoplasm"/>
    <property type="evidence" value="ECO:0007669"/>
    <property type="project" value="TreeGrafter"/>
</dbReference>
<dbReference type="SUPFAM" id="SSF52335">
    <property type="entry name" value="Methylglyoxal synthase-like"/>
    <property type="match status" value="1"/>
</dbReference>
<dbReference type="PANTHER" id="PTHR11405:SF16">
    <property type="entry name" value="ASPARTATE CARBAMOYLTRANSFERASE, CHLOROPLASTIC"/>
    <property type="match status" value="1"/>
</dbReference>
<sequence>MIDNGAESAHFCGAACRFLRERGIRVSAVSPDPAAVTTDPGFADAAYIEPVAPAFVERIIAGEWDRGHPVDHLLPGRGADGCAAALAERGVLKRYDVAVLEPEALDIPLWTEWSLADRAESRAVVIVGAGGHGVDYEHSCAHAAAGFRKAGFHAIIVDSGVDVLSPELDHRYLERLRPEELLEVCAAEEELAGVVLQLGGPAAWSLAEDLADAGVPLLGGAAELLVPARSGAGHIAVDALTDGDEVYLGGIIEQLGEAEDAPGALQPNAVDGPDFASILDLTGAIARDAGTRGLLTVRYDATGDDLHVVEAAARGSGTVPFVSKATGVPLAEAAALLLAGKSISELRAEGVLPAGDSPPVPGVAVRDAGMGLDRSLGRALAKACEGGLPTGGRVYVSAGCRDRRELLFPVKRLGELGFEILAGADCAAMFDRHAVPCVHVAEEDLAGEIADGKLDLLIATGSGADGLAAEATGIPCALGLRHAEATVHAIEALIRDDFPVFQRP</sequence>
<dbReference type="InterPro" id="IPR016185">
    <property type="entry name" value="PreATP-grasp_dom_sf"/>
</dbReference>
<name>A0A841AV82_9PSEU</name>
<dbReference type="GO" id="GO:0004088">
    <property type="term" value="F:carbamoyl-phosphate synthase (glutamine-hydrolyzing) activity"/>
    <property type="evidence" value="ECO:0007669"/>
    <property type="project" value="TreeGrafter"/>
</dbReference>
<dbReference type="EMBL" id="JACHMX010000001">
    <property type="protein sequence ID" value="MBB5850551.1"/>
    <property type="molecule type" value="Genomic_DNA"/>
</dbReference>
<evidence type="ECO:0000256" key="2">
    <source>
        <dbReference type="ARBA" id="ARBA00022598"/>
    </source>
</evidence>
<dbReference type="RefSeq" id="WP_184891799.1">
    <property type="nucleotide sequence ID" value="NZ_JACHMX010000001.1"/>
</dbReference>
<dbReference type="Pfam" id="PF25596">
    <property type="entry name" value="CPSase_L_D1"/>
    <property type="match status" value="2"/>
</dbReference>
<keyword evidence="7" id="KW-1185">Reference proteome</keyword>
<keyword evidence="4" id="KW-0067">ATP-binding</keyword>
<evidence type="ECO:0000259" key="5">
    <source>
        <dbReference type="PROSITE" id="PS51855"/>
    </source>
</evidence>
<dbReference type="Proteomes" id="UP000580861">
    <property type="component" value="Unassembled WGS sequence"/>
</dbReference>
<dbReference type="SUPFAM" id="SSF52440">
    <property type="entry name" value="PreATP-grasp domain"/>
    <property type="match status" value="2"/>
</dbReference>
<comment type="caution">
    <text evidence="6">The sequence shown here is derived from an EMBL/GenBank/DDBJ whole genome shotgun (WGS) entry which is preliminary data.</text>
</comment>
<evidence type="ECO:0000256" key="1">
    <source>
        <dbReference type="ARBA" id="ARBA00022571"/>
    </source>
</evidence>
<dbReference type="InterPro" id="IPR058047">
    <property type="entry name" value="CPSase_preATP-grasp"/>
</dbReference>
<dbReference type="Gene3D" id="3.30.470.20">
    <property type="entry name" value="ATP-grasp fold, B domain"/>
    <property type="match status" value="1"/>
</dbReference>
<gene>
    <name evidence="6" type="ORF">HDA45_000638</name>
</gene>
<proteinExistence type="predicted"/>
<dbReference type="Gene3D" id="3.40.50.1380">
    <property type="entry name" value="Methylglyoxal synthase-like domain"/>
    <property type="match status" value="1"/>
</dbReference>